<protein>
    <recommendedName>
        <fullName evidence="1">PIPK domain-containing protein</fullName>
    </recommendedName>
</protein>
<evidence type="ECO:0000313" key="3">
    <source>
        <dbReference type="Proteomes" id="UP000008068"/>
    </source>
</evidence>
<dbReference type="Gene3D" id="3.30.800.10">
    <property type="entry name" value="Phosphatidylinositol Phosphate Kinase II Beta"/>
    <property type="match status" value="1"/>
</dbReference>
<dbReference type="eggNOG" id="KOG0230">
    <property type="taxonomic scope" value="Eukaryota"/>
</dbReference>
<keyword evidence="3" id="KW-1185">Reference proteome</keyword>
<dbReference type="InterPro" id="IPR015360">
    <property type="entry name" value="XPC-bd"/>
</dbReference>
<dbReference type="SUPFAM" id="SSF101238">
    <property type="entry name" value="XPC-binding domain"/>
    <property type="match status" value="1"/>
</dbReference>
<dbReference type="InterPro" id="IPR027484">
    <property type="entry name" value="PInositol-4-P-5-kinase_N"/>
</dbReference>
<feature type="domain" description="PIPK" evidence="1">
    <location>
        <begin position="43"/>
        <end position="213"/>
    </location>
</feature>
<dbReference type="InterPro" id="IPR002498">
    <property type="entry name" value="PInositol-4-P-4/5-kinase_core"/>
</dbReference>
<dbReference type="Gene3D" id="1.10.10.540">
    <property type="entry name" value="XPC-binding domain"/>
    <property type="match status" value="1"/>
</dbReference>
<dbReference type="GO" id="GO:0006289">
    <property type="term" value="P:nucleotide-excision repair"/>
    <property type="evidence" value="ECO:0007669"/>
    <property type="project" value="InterPro"/>
</dbReference>
<reference evidence="3" key="1">
    <citation type="submission" date="2011-07" db="EMBL/GenBank/DDBJ databases">
        <authorList>
            <consortium name="Caenorhabditis brenneri Sequencing and Analysis Consortium"/>
            <person name="Wilson R.K."/>
        </authorList>
    </citation>
    <scope>NUCLEOTIDE SEQUENCE [LARGE SCALE GENOMIC DNA]</scope>
    <source>
        <strain evidence="3">PB2801</strain>
    </source>
</reference>
<gene>
    <name evidence="2" type="ORF">CAEBREN_20988</name>
</gene>
<evidence type="ECO:0000313" key="2">
    <source>
        <dbReference type="EMBL" id="EGT31950.1"/>
    </source>
</evidence>
<dbReference type="GO" id="GO:0003684">
    <property type="term" value="F:damaged DNA binding"/>
    <property type="evidence" value="ECO:0007669"/>
    <property type="project" value="InterPro"/>
</dbReference>
<accession>G0NIL4</accession>
<dbReference type="HOGENOM" id="CLU_1046717_0_0_1"/>
<dbReference type="STRING" id="135651.G0NIL4"/>
<dbReference type="Pfam" id="PF09280">
    <property type="entry name" value="XPC-binding"/>
    <property type="match status" value="1"/>
</dbReference>
<organism evidence="3">
    <name type="scientific">Caenorhabditis brenneri</name>
    <name type="common">Nematode worm</name>
    <dbReference type="NCBI Taxonomy" id="135651"/>
    <lineage>
        <taxon>Eukaryota</taxon>
        <taxon>Metazoa</taxon>
        <taxon>Ecdysozoa</taxon>
        <taxon>Nematoda</taxon>
        <taxon>Chromadorea</taxon>
        <taxon>Rhabditida</taxon>
        <taxon>Rhabditina</taxon>
        <taxon>Rhabditomorpha</taxon>
        <taxon>Rhabditoidea</taxon>
        <taxon>Rhabditidae</taxon>
        <taxon>Peloderinae</taxon>
        <taxon>Caenorhabditis</taxon>
    </lineage>
</organism>
<dbReference type="OrthoDB" id="158357at2759"/>
<sequence length="266" mass="30514">MDVHGVKEMLLVPGSIKEQIAGLLQEKPRRGFSRLEWNWLGDQDAIHYMTREAETKLSLSSRTTECHSTVPLTERFFLFRKLRELLIAEGEETFIRSLSNSTFWTPQGGTSGSFFYRTQDGRFVNGLLREKPNRNGACRRELCQGPLEPMNQAISNDSHFLSSQYIMDYSLLVDVYDDNGELILGIFDYMRVSCMDEYYSFFDPSKFIVVMVSKMKLRQLATTGGNPLLGVPFLQQLNAHNPRLVRTIQNNQQEFMDMLNGAARGK</sequence>
<proteinExistence type="predicted"/>
<dbReference type="GO" id="GO:0000285">
    <property type="term" value="F:1-phosphatidylinositol-3-phosphate 5-kinase activity"/>
    <property type="evidence" value="ECO:0007669"/>
    <property type="project" value="TreeGrafter"/>
</dbReference>
<dbReference type="GO" id="GO:0043161">
    <property type="term" value="P:proteasome-mediated ubiquitin-dependent protein catabolic process"/>
    <property type="evidence" value="ECO:0007669"/>
    <property type="project" value="InterPro"/>
</dbReference>
<dbReference type="InterPro" id="IPR027483">
    <property type="entry name" value="PInositol-4-P-4/5-kinase_C_sf"/>
</dbReference>
<dbReference type="SUPFAM" id="SSF56104">
    <property type="entry name" value="SAICAR synthase-like"/>
    <property type="match status" value="2"/>
</dbReference>
<dbReference type="Proteomes" id="UP000008068">
    <property type="component" value="Unassembled WGS sequence"/>
</dbReference>
<dbReference type="SMART" id="SM00330">
    <property type="entry name" value="PIPKc"/>
    <property type="match status" value="1"/>
</dbReference>
<dbReference type="PANTHER" id="PTHR45748:SF7">
    <property type="entry name" value="1-PHOSPHATIDYLINOSITOL 3-PHOSPHATE 5-KINASE-RELATED"/>
    <property type="match status" value="1"/>
</dbReference>
<dbReference type="GO" id="GO:0046854">
    <property type="term" value="P:phosphatidylinositol phosphate biosynthetic process"/>
    <property type="evidence" value="ECO:0007669"/>
    <property type="project" value="TreeGrafter"/>
</dbReference>
<dbReference type="GO" id="GO:0010008">
    <property type="term" value="C:endosome membrane"/>
    <property type="evidence" value="ECO:0007669"/>
    <property type="project" value="TreeGrafter"/>
</dbReference>
<dbReference type="Gene3D" id="3.30.810.10">
    <property type="entry name" value="2-Layer Sandwich"/>
    <property type="match status" value="1"/>
</dbReference>
<name>G0NIL4_CAEBE</name>
<dbReference type="AlphaFoldDB" id="G0NIL4"/>
<dbReference type="InterPro" id="IPR036353">
    <property type="entry name" value="XPC-bd_sf"/>
</dbReference>
<evidence type="ECO:0000259" key="1">
    <source>
        <dbReference type="SMART" id="SM00330"/>
    </source>
</evidence>
<dbReference type="EMBL" id="GL379891">
    <property type="protein sequence ID" value="EGT31950.1"/>
    <property type="molecule type" value="Genomic_DNA"/>
</dbReference>
<dbReference type="InParanoid" id="G0NIL4"/>
<dbReference type="PANTHER" id="PTHR45748">
    <property type="entry name" value="1-PHOSPHATIDYLINOSITOL 3-PHOSPHATE 5-KINASE-RELATED"/>
    <property type="match status" value="1"/>
</dbReference>